<feature type="repeat" description="WD" evidence="3">
    <location>
        <begin position="368"/>
        <end position="407"/>
    </location>
</feature>
<feature type="repeat" description="WD" evidence="3">
    <location>
        <begin position="278"/>
        <end position="309"/>
    </location>
</feature>
<name>A0A6D2HZ36_9BRAS</name>
<dbReference type="FunFam" id="2.130.10.10:FF:000775">
    <property type="entry name" value="BnaA09g28200D protein"/>
    <property type="match status" value="1"/>
</dbReference>
<dbReference type="SUPFAM" id="SSF50978">
    <property type="entry name" value="WD40 repeat-like"/>
    <property type="match status" value="1"/>
</dbReference>
<organism evidence="5 6">
    <name type="scientific">Microthlaspi erraticum</name>
    <dbReference type="NCBI Taxonomy" id="1685480"/>
    <lineage>
        <taxon>Eukaryota</taxon>
        <taxon>Viridiplantae</taxon>
        <taxon>Streptophyta</taxon>
        <taxon>Embryophyta</taxon>
        <taxon>Tracheophyta</taxon>
        <taxon>Spermatophyta</taxon>
        <taxon>Magnoliopsida</taxon>
        <taxon>eudicotyledons</taxon>
        <taxon>Gunneridae</taxon>
        <taxon>Pentapetalae</taxon>
        <taxon>rosids</taxon>
        <taxon>malvids</taxon>
        <taxon>Brassicales</taxon>
        <taxon>Brassicaceae</taxon>
        <taxon>Coluteocarpeae</taxon>
        <taxon>Microthlaspi</taxon>
    </lineage>
</organism>
<evidence type="ECO:0000256" key="3">
    <source>
        <dbReference type="PROSITE-ProRule" id="PRU00221"/>
    </source>
</evidence>
<evidence type="ECO:0000313" key="6">
    <source>
        <dbReference type="Proteomes" id="UP000467841"/>
    </source>
</evidence>
<evidence type="ECO:0000313" key="5">
    <source>
        <dbReference type="EMBL" id="CAA7019906.1"/>
    </source>
</evidence>
<feature type="repeat" description="WD" evidence="3">
    <location>
        <begin position="236"/>
        <end position="277"/>
    </location>
</feature>
<dbReference type="InterPro" id="IPR045182">
    <property type="entry name" value="JINGUBANG-like"/>
</dbReference>
<dbReference type="PRINTS" id="PR00320">
    <property type="entry name" value="GPROTEINBRPT"/>
</dbReference>
<feature type="region of interest" description="Disordered" evidence="4">
    <location>
        <begin position="15"/>
        <end position="39"/>
    </location>
</feature>
<dbReference type="SMART" id="SM00320">
    <property type="entry name" value="WD40"/>
    <property type="match status" value="7"/>
</dbReference>
<feature type="compositionally biased region" description="Low complexity" evidence="4">
    <location>
        <begin position="478"/>
        <end position="502"/>
    </location>
</feature>
<dbReference type="EMBL" id="CACVBM020000499">
    <property type="protein sequence ID" value="CAA7019906.1"/>
    <property type="molecule type" value="Genomic_DNA"/>
</dbReference>
<dbReference type="OrthoDB" id="674604at2759"/>
<evidence type="ECO:0000256" key="1">
    <source>
        <dbReference type="ARBA" id="ARBA00022574"/>
    </source>
</evidence>
<feature type="compositionally biased region" description="Basic and acidic residues" evidence="4">
    <location>
        <begin position="23"/>
        <end position="34"/>
    </location>
</feature>
<accession>A0A6D2HZ36</accession>
<proteinExistence type="predicted"/>
<comment type="caution">
    <text evidence="5">The sequence shown here is derived from an EMBL/GenBank/DDBJ whole genome shotgun (WGS) entry which is preliminary data.</text>
</comment>
<dbReference type="Pfam" id="PF00400">
    <property type="entry name" value="WD40"/>
    <property type="match status" value="5"/>
</dbReference>
<evidence type="ECO:0000256" key="4">
    <source>
        <dbReference type="SAM" id="MobiDB-lite"/>
    </source>
</evidence>
<gene>
    <name evidence="5" type="ORF">MERR_LOCUS7141</name>
</gene>
<dbReference type="Proteomes" id="UP000467841">
    <property type="component" value="Unassembled WGS sequence"/>
</dbReference>
<dbReference type="InterPro" id="IPR020472">
    <property type="entry name" value="WD40_PAC1"/>
</dbReference>
<dbReference type="Gene3D" id="2.130.10.10">
    <property type="entry name" value="YVTN repeat-like/Quinoprotein amine dehydrogenase"/>
    <property type="match status" value="2"/>
</dbReference>
<evidence type="ECO:0000256" key="2">
    <source>
        <dbReference type="ARBA" id="ARBA00022737"/>
    </source>
</evidence>
<sequence length="502" mass="54824">MRNDAGGTMVVDLQTDPYNTNHNRHDRDISDNGHNHKPRPKFGDLLKADHDGNLLASVDPIIVNTNLTHHRFSSVSGASTMSMSSGPASGEGSPCVMSPWARVSPPWAADFNDDNVLETNGLIGSIVREEGHIYSLAASGDLLYTGSDSKNIRVWKNLKDYAGFKSSSGLIKAIVIFGDRVFTGHQDGKIRVWKVSKKRPGKHKRVGTLPTFKSMVKSSVNPKHYMEVRRNKTSVKTKHNDAVSSLSLDVELGLLYSSSWDTTIKVWRLSDSKCLESIHAHDDAINSVMYGFDDLVFTGSADGTVKVWKREMHAKGMRHVLAQILLKQENAVTALAVKATSSIVYSGSSEGLVNYWERSKRVFVGGVLKGHKSAVLCLAVAGNLLLSGSADKNICVWRRDTSDGSHQCLSVLTGHMGPVKCLAVEEERACRKGAKASAVADGDRKWIIYSGSLDKSVKVWRVSERMATWREMDDEAAGSSGRKSSSSPHEGSGAWSSRELGK</sequence>
<keyword evidence="6" id="KW-1185">Reference proteome</keyword>
<dbReference type="PANTHER" id="PTHR22844:SF370">
    <property type="entry name" value="OS12G0594000 PROTEIN"/>
    <property type="match status" value="1"/>
</dbReference>
<dbReference type="InterPro" id="IPR036322">
    <property type="entry name" value="WD40_repeat_dom_sf"/>
</dbReference>
<dbReference type="InterPro" id="IPR015943">
    <property type="entry name" value="WD40/YVTN_repeat-like_dom_sf"/>
</dbReference>
<dbReference type="InterPro" id="IPR001680">
    <property type="entry name" value="WD40_rpt"/>
</dbReference>
<protein>
    <submittedName>
        <fullName evidence="5">Uncharacterized protein</fullName>
    </submittedName>
</protein>
<keyword evidence="1 3" id="KW-0853">WD repeat</keyword>
<feature type="region of interest" description="Disordered" evidence="4">
    <location>
        <begin position="471"/>
        <end position="502"/>
    </location>
</feature>
<keyword evidence="2" id="KW-0677">Repeat</keyword>
<reference evidence="5" key="1">
    <citation type="submission" date="2020-01" db="EMBL/GenBank/DDBJ databases">
        <authorList>
            <person name="Mishra B."/>
        </authorList>
    </citation>
    <scope>NUCLEOTIDE SEQUENCE [LARGE SCALE GENOMIC DNA]</scope>
</reference>
<dbReference type="PROSITE" id="PS50294">
    <property type="entry name" value="WD_REPEATS_REGION"/>
    <property type="match status" value="3"/>
</dbReference>
<dbReference type="PANTHER" id="PTHR22844">
    <property type="entry name" value="F-BOX AND WD40 DOMAIN PROTEIN"/>
    <property type="match status" value="1"/>
</dbReference>
<dbReference type="CDD" id="cd00200">
    <property type="entry name" value="WD40"/>
    <property type="match status" value="1"/>
</dbReference>
<dbReference type="AlphaFoldDB" id="A0A6D2HZ36"/>
<dbReference type="PROSITE" id="PS50082">
    <property type="entry name" value="WD_REPEATS_2"/>
    <property type="match status" value="3"/>
</dbReference>